<sequence>MQINKLTPRQRQTTFETIEPIFYKIFNESYWTFPEWTLERIPRNVNTKRLSLDECKMSKGWLYESYNTKGIFRCVKCIKNGMKECDTTWSSSYPTVLFRAYYEDMWLGGRVQMKIYAQQCKKCGEYMTAEFEKERLNSLAKWLYRWIASHFYNIYFNDHGYQGRRRLAKHRDDLCEACDAGWCYYLKVKNSKRG</sequence>
<evidence type="ECO:0000256" key="1">
    <source>
        <dbReference type="ARBA" id="ARBA00004167"/>
    </source>
</evidence>
<dbReference type="InterPro" id="IPR026096">
    <property type="entry name" value="R-trans_p"/>
</dbReference>
<keyword evidence="4" id="KW-0863">Zinc-finger</keyword>
<comment type="subcellular location">
    <subcellularLocation>
        <location evidence="1">Membrane</location>
        <topology evidence="1">Single-pass membrane protein</topology>
    </subcellularLocation>
</comment>
<dbReference type="GO" id="GO:0008270">
    <property type="term" value="F:zinc ion binding"/>
    <property type="evidence" value="ECO:0007669"/>
    <property type="project" value="UniProtKB-KW"/>
</dbReference>
<dbReference type="EMBL" id="CAJNOE010001135">
    <property type="protein sequence ID" value="CAF1391550.1"/>
    <property type="molecule type" value="Genomic_DNA"/>
</dbReference>
<proteinExistence type="predicted"/>
<dbReference type="Proteomes" id="UP000663868">
    <property type="component" value="Unassembled WGS sequence"/>
</dbReference>
<dbReference type="PANTHER" id="PTHR14402">
    <property type="entry name" value="RECEPTOR TRANSPORTING PROTEIN"/>
    <property type="match status" value="1"/>
</dbReference>
<dbReference type="GO" id="GO:0051205">
    <property type="term" value="P:protein insertion into membrane"/>
    <property type="evidence" value="ECO:0007669"/>
    <property type="project" value="TreeGrafter"/>
</dbReference>
<dbReference type="Proteomes" id="UP000663860">
    <property type="component" value="Unassembled WGS sequence"/>
</dbReference>
<dbReference type="SMART" id="SM01328">
    <property type="entry name" value="zf-3CxxC"/>
    <property type="match status" value="1"/>
</dbReference>
<evidence type="ECO:0000256" key="3">
    <source>
        <dbReference type="ARBA" id="ARBA00022723"/>
    </source>
</evidence>
<evidence type="ECO:0000256" key="6">
    <source>
        <dbReference type="ARBA" id="ARBA00022989"/>
    </source>
</evidence>
<keyword evidence="2" id="KW-0812">Transmembrane</keyword>
<evidence type="ECO:0000313" key="9">
    <source>
        <dbReference type="EMBL" id="CAF1391550.1"/>
    </source>
</evidence>
<evidence type="ECO:0000313" key="10">
    <source>
        <dbReference type="EMBL" id="CAF3985723.1"/>
    </source>
</evidence>
<evidence type="ECO:0000256" key="5">
    <source>
        <dbReference type="ARBA" id="ARBA00022833"/>
    </source>
</evidence>
<protein>
    <recommendedName>
        <fullName evidence="8">3CxxC-type domain-containing protein</fullName>
    </recommendedName>
</protein>
<dbReference type="GO" id="GO:0031849">
    <property type="term" value="F:olfactory receptor binding"/>
    <property type="evidence" value="ECO:0007669"/>
    <property type="project" value="TreeGrafter"/>
</dbReference>
<evidence type="ECO:0000259" key="8">
    <source>
        <dbReference type="SMART" id="SM01328"/>
    </source>
</evidence>
<dbReference type="PANTHER" id="PTHR14402:SF10">
    <property type="entry name" value="3CXXC-TYPE DOMAIN-CONTAINING PROTEIN"/>
    <property type="match status" value="1"/>
</dbReference>
<comment type="caution">
    <text evidence="9">The sequence shown here is derived from an EMBL/GenBank/DDBJ whole genome shotgun (WGS) entry which is preliminary data.</text>
</comment>
<keyword evidence="5" id="KW-0862">Zinc</keyword>
<evidence type="ECO:0000256" key="4">
    <source>
        <dbReference type="ARBA" id="ARBA00022771"/>
    </source>
</evidence>
<dbReference type="GO" id="GO:0006612">
    <property type="term" value="P:protein targeting to membrane"/>
    <property type="evidence" value="ECO:0007669"/>
    <property type="project" value="TreeGrafter"/>
</dbReference>
<keyword evidence="6" id="KW-1133">Transmembrane helix</keyword>
<feature type="domain" description="3CxxC-type" evidence="8">
    <location>
        <begin position="67"/>
        <end position="181"/>
    </location>
</feature>
<reference evidence="9" key="1">
    <citation type="submission" date="2021-02" db="EMBL/GenBank/DDBJ databases">
        <authorList>
            <person name="Nowell W R."/>
        </authorList>
    </citation>
    <scope>NUCLEOTIDE SEQUENCE</scope>
</reference>
<evidence type="ECO:0000256" key="7">
    <source>
        <dbReference type="ARBA" id="ARBA00023136"/>
    </source>
</evidence>
<dbReference type="AlphaFoldDB" id="A0A815KD28"/>
<keyword evidence="7" id="KW-0472">Membrane</keyword>
<evidence type="ECO:0000313" key="11">
    <source>
        <dbReference type="Proteomes" id="UP000663860"/>
    </source>
</evidence>
<name>A0A815KD28_9BILA</name>
<dbReference type="Pfam" id="PF13695">
    <property type="entry name" value="Zn_ribbon_3CxxC"/>
    <property type="match status" value="1"/>
</dbReference>
<gene>
    <name evidence="9" type="ORF">IZO911_LOCUS38987</name>
    <name evidence="10" type="ORF">KXQ929_LOCUS27607</name>
</gene>
<dbReference type="EMBL" id="CAJOBB010002632">
    <property type="protein sequence ID" value="CAF3985723.1"/>
    <property type="molecule type" value="Genomic_DNA"/>
</dbReference>
<dbReference type="GO" id="GO:0016020">
    <property type="term" value="C:membrane"/>
    <property type="evidence" value="ECO:0007669"/>
    <property type="project" value="UniProtKB-SubCell"/>
</dbReference>
<accession>A0A815KD28</accession>
<evidence type="ECO:0000256" key="2">
    <source>
        <dbReference type="ARBA" id="ARBA00022692"/>
    </source>
</evidence>
<dbReference type="InterPro" id="IPR027377">
    <property type="entry name" value="ZAR1/RTP1-5-like_Znf-3CxxC"/>
</dbReference>
<organism evidence="9 11">
    <name type="scientific">Adineta steineri</name>
    <dbReference type="NCBI Taxonomy" id="433720"/>
    <lineage>
        <taxon>Eukaryota</taxon>
        <taxon>Metazoa</taxon>
        <taxon>Spiralia</taxon>
        <taxon>Gnathifera</taxon>
        <taxon>Rotifera</taxon>
        <taxon>Eurotatoria</taxon>
        <taxon>Bdelloidea</taxon>
        <taxon>Adinetida</taxon>
        <taxon>Adinetidae</taxon>
        <taxon>Adineta</taxon>
    </lineage>
</organism>
<keyword evidence="3" id="KW-0479">Metal-binding</keyword>